<protein>
    <submittedName>
        <fullName evidence="1">Uncharacterized protein</fullName>
    </submittedName>
</protein>
<name>A0A097EXV1_9CAUD</name>
<organism evidence="1 2">
    <name type="scientific">Escherichia phage 121Q</name>
    <dbReference type="NCBI Taxonomy" id="1555202"/>
    <lineage>
        <taxon>Viruses</taxon>
        <taxon>Duplodnaviria</taxon>
        <taxon>Heunggongvirae</taxon>
        <taxon>Uroviricota</taxon>
        <taxon>Caudoviricetes</taxon>
        <taxon>Asteriusvirus</taxon>
        <taxon>Asteriusvirus av121Q</taxon>
    </lineage>
</organism>
<dbReference type="EMBL" id="KM507819">
    <property type="protein sequence ID" value="AIT14287.1"/>
    <property type="molecule type" value="Genomic_DNA"/>
</dbReference>
<dbReference type="GeneID" id="22111437"/>
<keyword evidence="2" id="KW-1185">Reference proteome</keyword>
<proteinExistence type="predicted"/>
<gene>
    <name evidence="1" type="primary">397</name>
    <name evidence="1" type="ORF">PBI_121Q_397</name>
</gene>
<dbReference type="KEGG" id="vg:22111437"/>
<accession>A0A097EXV1</accession>
<reference evidence="1 2" key="1">
    <citation type="submission" date="2014-09" db="EMBL/GenBank/DDBJ databases">
        <authorList>
            <person name="Lapin J.S."/>
            <person name="Pope W.H."/>
            <person name="Hua J."/>
            <person name="Ford M.E."/>
            <person name="Conway J.F."/>
            <person name="Hatfull G.F."/>
            <person name="Hendrix R.W."/>
        </authorList>
    </citation>
    <scope>NUCLEOTIDE SEQUENCE [LARGE SCALE GENOMIC DNA]</scope>
</reference>
<dbReference type="Proteomes" id="UP000029889">
    <property type="component" value="Segment"/>
</dbReference>
<evidence type="ECO:0000313" key="1">
    <source>
        <dbReference type="EMBL" id="AIT14287.1"/>
    </source>
</evidence>
<evidence type="ECO:0000313" key="2">
    <source>
        <dbReference type="Proteomes" id="UP000029889"/>
    </source>
</evidence>
<dbReference type="RefSeq" id="YP_009101984.1">
    <property type="nucleotide sequence ID" value="NC_025447.1"/>
</dbReference>
<sequence length="193" mass="22206">MNAYSYMTERHQLLYDISKKMLSIVGSAKEIEKQYLIRDVAISSKCWSNEYYDHGILTISGARNICIVKNKSKSNEECEIRTDIQIKDDGSFSHHPFHISTIGVLYNIKVLFGDEEYVLKAINPDSSTVEEELFQMSTVIPEEVLSTVVFCSLIYHTYKKNQFDFHILGTYIFNTLNVDRLKALNAAMDKVLQ</sequence>